<feature type="signal peptide" evidence="1">
    <location>
        <begin position="1"/>
        <end position="18"/>
    </location>
</feature>
<evidence type="ECO:0000313" key="4">
    <source>
        <dbReference type="Proteomes" id="UP000184268"/>
    </source>
</evidence>
<protein>
    <submittedName>
        <fullName evidence="3">CHRD domain-containing protein</fullName>
    </submittedName>
</protein>
<dbReference type="Pfam" id="PF07452">
    <property type="entry name" value="CHRD"/>
    <property type="match status" value="1"/>
</dbReference>
<evidence type="ECO:0000313" key="3">
    <source>
        <dbReference type="EMBL" id="SHG77793.1"/>
    </source>
</evidence>
<dbReference type="RefSeq" id="WP_067664535.1">
    <property type="nucleotide sequence ID" value="NZ_FQXG01000001.1"/>
</dbReference>
<organism evidence="3 4">
    <name type="scientific">Ferrimonas marina</name>
    <dbReference type="NCBI Taxonomy" id="299255"/>
    <lineage>
        <taxon>Bacteria</taxon>
        <taxon>Pseudomonadati</taxon>
        <taxon>Pseudomonadota</taxon>
        <taxon>Gammaproteobacteria</taxon>
        <taxon>Alteromonadales</taxon>
        <taxon>Ferrimonadaceae</taxon>
        <taxon>Ferrimonas</taxon>
    </lineage>
</organism>
<keyword evidence="1" id="KW-0732">Signal</keyword>
<accession>A0A1M5MLZ9</accession>
<dbReference type="SMART" id="SM00754">
    <property type="entry name" value="CHRD"/>
    <property type="match status" value="1"/>
</dbReference>
<dbReference type="PROSITE" id="PS50933">
    <property type="entry name" value="CHRD"/>
    <property type="match status" value="1"/>
</dbReference>
<reference evidence="3 4" key="1">
    <citation type="submission" date="2016-11" db="EMBL/GenBank/DDBJ databases">
        <authorList>
            <person name="Jaros S."/>
            <person name="Januszkiewicz K."/>
            <person name="Wedrychowicz H."/>
        </authorList>
    </citation>
    <scope>NUCLEOTIDE SEQUENCE [LARGE SCALE GENOMIC DNA]</scope>
    <source>
        <strain evidence="3 4">DSM 16917</strain>
    </source>
</reference>
<evidence type="ECO:0000259" key="2">
    <source>
        <dbReference type="PROSITE" id="PS50933"/>
    </source>
</evidence>
<dbReference type="OrthoDB" id="9783299at2"/>
<name>A0A1M5MLZ9_9GAMM</name>
<dbReference type="Proteomes" id="UP000184268">
    <property type="component" value="Unassembled WGS sequence"/>
</dbReference>
<evidence type="ECO:0000256" key="1">
    <source>
        <dbReference type="SAM" id="SignalP"/>
    </source>
</evidence>
<proteinExistence type="predicted"/>
<gene>
    <name evidence="3" type="ORF">SAMN02745129_0679</name>
</gene>
<sequence>MKPLLPLLLPLLFAPALADNHDSFRAKLSGLSEVPEPVATATRGLAQVDVIEEAGEIDFTMAITRATGIFAGPGAHIHCGTAEENGPVVAFLAGGMEAGLNGRVVVSGTLTEANIVATDCGATLAELLVAMGEGRTYINVHSLANPSGEIRGQLEMAD</sequence>
<keyword evidence="4" id="KW-1185">Reference proteome</keyword>
<dbReference type="EMBL" id="FQXG01000001">
    <property type="protein sequence ID" value="SHG77793.1"/>
    <property type="molecule type" value="Genomic_DNA"/>
</dbReference>
<dbReference type="InterPro" id="IPR010895">
    <property type="entry name" value="CHRD"/>
</dbReference>
<dbReference type="AlphaFoldDB" id="A0A1M5MLZ9"/>
<dbReference type="STRING" id="299255.SAMN02745129_0679"/>
<feature type="domain" description="CHRD" evidence="2">
    <location>
        <begin position="20"/>
        <end position="158"/>
    </location>
</feature>
<feature type="chain" id="PRO_5009912369" evidence="1">
    <location>
        <begin position="19"/>
        <end position="158"/>
    </location>
</feature>